<gene>
    <name evidence="1" type="ORF">ACFVKH_06585</name>
</gene>
<protein>
    <recommendedName>
        <fullName evidence="3">DUF87 domain-containing protein</fullName>
    </recommendedName>
</protein>
<comment type="caution">
    <text evidence="1">The sequence shown here is derived from an EMBL/GenBank/DDBJ whole genome shotgun (WGS) entry which is preliminary data.</text>
</comment>
<dbReference type="Proteomes" id="UP001600165">
    <property type="component" value="Unassembled WGS sequence"/>
</dbReference>
<dbReference type="InterPro" id="IPR027417">
    <property type="entry name" value="P-loop_NTPase"/>
</dbReference>
<dbReference type="Gene3D" id="3.40.50.300">
    <property type="entry name" value="P-loop containing nucleotide triphosphate hydrolases"/>
    <property type="match status" value="2"/>
</dbReference>
<sequence length="701" mass="77963">MSQAPSVPQYLVLNDRGLSEVITTDSHPATILVQGEQGLSSVPKGDRRWLKIKNQYIGALSFTAKPGGFVNTRQQLRYLWEVLCRFHVVDTEIVCQITAANSLMVKTDMQRILKQSNVTAQNAAQKLSIDVGAHIKTKRSVEAQEKLYEGAVPVRIGIVFLMHRPTLPELDEACSALSDCFQLPAKVIRETEITWQLWLQTLPIAWEKLLGSPFKRQLTYLTHEAPGLIPLTQTRPGSASGFELIADEGGSPVRIDFVSEHRNLAVFGTTRSGKSVLVSGMLTQFLAEGYPIVCLDYPKPDGTSTFSDYAGFLKPRAAYFDIGRESNNLLEQPDLRHLPEEQQRERFEDYKSFLESALVTMVLPSAQEDPLLEQTVRSLVGRALTNFFKNEDIQQRYAAALEGGFGSAAWLQTPTLRDLLSFCTPEKLELEEVGVGLIRNAQSQIQLQLEYWLDSRVGKAIGRPSSFPTNAQLLVFALRNLSNENEAAILSLSAYSAALRRALESPKSIFFIDESPILFAYPTISRLIGRLCANGAKAGIRVFLSGQDPDTIMNSVAGQQIMQNMNTRLIGRIQPLAIESFVRLLHYERTIIARNATESFFPKRSELYSNWLLDSDGLYTYCRYYPSPVQLATVANNPDEQAARSRVLAQYGGNSLLGIAKFAEQYVAAIRGGSSLEAIGQSELFLSTITAKPQEGLHHVY</sequence>
<keyword evidence="2" id="KW-1185">Reference proteome</keyword>
<reference evidence="1 2" key="1">
    <citation type="submission" date="2024-10" db="EMBL/GenBank/DDBJ databases">
        <authorList>
            <person name="Ratan Roy A."/>
            <person name="Morales Sandoval P.H."/>
            <person name="De Los Santos Villalobos S."/>
            <person name="Chakraborty S."/>
            <person name="Mukherjee J."/>
        </authorList>
    </citation>
    <scope>NUCLEOTIDE SEQUENCE [LARGE SCALE GENOMIC DNA]</scope>
    <source>
        <strain evidence="1 2">S1</strain>
    </source>
</reference>
<evidence type="ECO:0000313" key="1">
    <source>
        <dbReference type="EMBL" id="MFE4105934.1"/>
    </source>
</evidence>
<dbReference type="SUPFAM" id="SSF52540">
    <property type="entry name" value="P-loop containing nucleoside triphosphate hydrolases"/>
    <property type="match status" value="1"/>
</dbReference>
<dbReference type="EMBL" id="JBHZOL010000044">
    <property type="protein sequence ID" value="MFE4105934.1"/>
    <property type="molecule type" value="Genomic_DNA"/>
</dbReference>
<accession>A0ABW6ICP2</accession>
<evidence type="ECO:0000313" key="2">
    <source>
        <dbReference type="Proteomes" id="UP001600165"/>
    </source>
</evidence>
<organism evidence="1 2">
    <name type="scientific">Almyronema epifaneia S1</name>
    <dbReference type="NCBI Taxonomy" id="2991925"/>
    <lineage>
        <taxon>Bacteria</taxon>
        <taxon>Bacillati</taxon>
        <taxon>Cyanobacteriota</taxon>
        <taxon>Cyanophyceae</taxon>
        <taxon>Nodosilineales</taxon>
        <taxon>Nodosilineaceae</taxon>
        <taxon>Almyronema</taxon>
        <taxon>Almyronema epifaneia</taxon>
    </lineage>
</organism>
<proteinExistence type="predicted"/>
<dbReference type="RefSeq" id="WP_377963201.1">
    <property type="nucleotide sequence ID" value="NZ_JBHZOL010000044.1"/>
</dbReference>
<dbReference type="PANTHER" id="PTHR30121">
    <property type="entry name" value="UNCHARACTERIZED PROTEIN YJGR-RELATED"/>
    <property type="match status" value="1"/>
</dbReference>
<dbReference type="PANTHER" id="PTHR30121:SF6">
    <property type="entry name" value="SLR6007 PROTEIN"/>
    <property type="match status" value="1"/>
</dbReference>
<evidence type="ECO:0008006" key="3">
    <source>
        <dbReference type="Google" id="ProtNLM"/>
    </source>
</evidence>
<dbReference type="InterPro" id="IPR051162">
    <property type="entry name" value="T4SS_component"/>
</dbReference>
<name>A0ABW6ICP2_9CYAN</name>